<reference evidence="2 3" key="1">
    <citation type="submission" date="2019-10" db="EMBL/GenBank/DDBJ databases">
        <title>Prolixibacter strains distinguished by the presence of nitrate reductase genes were adept at nitrate-dependent anaerobic corrosion of metallic iron and carbon steel.</title>
        <authorList>
            <person name="Iino T."/>
            <person name="Shono N."/>
            <person name="Ito K."/>
            <person name="Nakamura R."/>
            <person name="Sueoka K."/>
            <person name="Harayama S."/>
            <person name="Ohkuma M."/>
        </authorList>
    </citation>
    <scope>NUCLEOTIDE SEQUENCE [LARGE SCALE GENOMIC DNA]</scope>
    <source>
        <strain evidence="2 3">JCM 13498</strain>
    </source>
</reference>
<feature type="domain" description="N-acetyltransferase" evidence="1">
    <location>
        <begin position="10"/>
        <end position="171"/>
    </location>
</feature>
<dbReference type="InterPro" id="IPR000182">
    <property type="entry name" value="GNAT_dom"/>
</dbReference>
<dbReference type="OrthoDB" id="893030at2"/>
<dbReference type="InterPro" id="IPR016181">
    <property type="entry name" value="Acyl_CoA_acyltransferase"/>
</dbReference>
<keyword evidence="2" id="KW-0808">Transferase</keyword>
<sequence length="177" mass="20590">MTQYLKSEKITLRALEPEDIELLYRWENNSEVWEVSDTLAPFSKYLLALYIKNSDKDIYESKQLRLMVENSEGRAVGAIDLFDFEPHHSRAGIGILIGEPEDRKNGYATEALKLVLEYCFKRLNLHMVYANIDANNEASIGLFKKFGFELAGTRKDWIRDARGWKDEHLFQLINPED</sequence>
<dbReference type="PANTHER" id="PTHR43415:SF3">
    <property type="entry name" value="GNAT-FAMILY ACETYLTRANSFERASE"/>
    <property type="match status" value="1"/>
</dbReference>
<dbReference type="AlphaFoldDB" id="A0A5M4AW90"/>
<evidence type="ECO:0000259" key="1">
    <source>
        <dbReference type="PROSITE" id="PS51186"/>
    </source>
</evidence>
<comment type="caution">
    <text evidence="2">The sequence shown here is derived from an EMBL/GenBank/DDBJ whole genome shotgun (WGS) entry which is preliminary data.</text>
</comment>
<dbReference type="GO" id="GO:0016747">
    <property type="term" value="F:acyltransferase activity, transferring groups other than amino-acyl groups"/>
    <property type="evidence" value="ECO:0007669"/>
    <property type="project" value="InterPro"/>
</dbReference>
<accession>A0A5M4AW90</accession>
<evidence type="ECO:0000313" key="2">
    <source>
        <dbReference type="EMBL" id="GET32190.1"/>
    </source>
</evidence>
<dbReference type="PROSITE" id="PS51186">
    <property type="entry name" value="GNAT"/>
    <property type="match status" value="1"/>
</dbReference>
<proteinExistence type="predicted"/>
<dbReference type="Gene3D" id="3.40.630.30">
    <property type="match status" value="1"/>
</dbReference>
<evidence type="ECO:0000313" key="3">
    <source>
        <dbReference type="Proteomes" id="UP000391834"/>
    </source>
</evidence>
<keyword evidence="3" id="KW-1185">Reference proteome</keyword>
<dbReference type="Proteomes" id="UP000391834">
    <property type="component" value="Unassembled WGS sequence"/>
</dbReference>
<organism evidence="2 3">
    <name type="scientific">Prolixibacter bellariivorans</name>
    <dbReference type="NCBI Taxonomy" id="314319"/>
    <lineage>
        <taxon>Bacteria</taxon>
        <taxon>Pseudomonadati</taxon>
        <taxon>Bacteroidota</taxon>
        <taxon>Bacteroidia</taxon>
        <taxon>Marinilabiliales</taxon>
        <taxon>Prolixibacteraceae</taxon>
        <taxon>Prolixibacter</taxon>
    </lineage>
</organism>
<dbReference type="CDD" id="cd04301">
    <property type="entry name" value="NAT_SF"/>
    <property type="match status" value="1"/>
</dbReference>
<protein>
    <submittedName>
        <fullName evidence="2">Acetyltransferase</fullName>
    </submittedName>
</protein>
<gene>
    <name evidence="2" type="ORF">PbJCM13498_10530</name>
</gene>
<name>A0A5M4AW90_9BACT</name>
<dbReference type="EMBL" id="BLAX01000001">
    <property type="protein sequence ID" value="GET32190.1"/>
    <property type="molecule type" value="Genomic_DNA"/>
</dbReference>
<dbReference type="SUPFAM" id="SSF55729">
    <property type="entry name" value="Acyl-CoA N-acyltransferases (Nat)"/>
    <property type="match status" value="1"/>
</dbReference>
<dbReference type="PANTHER" id="PTHR43415">
    <property type="entry name" value="SPERMIDINE N(1)-ACETYLTRANSFERASE"/>
    <property type="match status" value="1"/>
</dbReference>
<dbReference type="RefSeq" id="WP_025863318.1">
    <property type="nucleotide sequence ID" value="NZ_BLAX01000001.1"/>
</dbReference>
<dbReference type="Pfam" id="PF13302">
    <property type="entry name" value="Acetyltransf_3"/>
    <property type="match status" value="1"/>
</dbReference>